<evidence type="ECO:0000313" key="7">
    <source>
        <dbReference type="Proteomes" id="UP000555728"/>
    </source>
</evidence>
<gene>
    <name evidence="6" type="ORF">GGD88_002923</name>
</gene>
<keyword evidence="3 4" id="KW-0067">ATP-binding</keyword>
<evidence type="ECO:0000256" key="2">
    <source>
        <dbReference type="ARBA" id="ARBA00022741"/>
    </source>
</evidence>
<evidence type="ECO:0000256" key="3">
    <source>
        <dbReference type="ARBA" id="ARBA00022840"/>
    </source>
</evidence>
<dbReference type="PROSITE" id="PS00867">
    <property type="entry name" value="CPSASE_2"/>
    <property type="match status" value="1"/>
</dbReference>
<feature type="domain" description="ATP-grasp" evidence="5">
    <location>
        <begin position="100"/>
        <end position="316"/>
    </location>
</feature>
<dbReference type="GO" id="GO:0016874">
    <property type="term" value="F:ligase activity"/>
    <property type="evidence" value="ECO:0007669"/>
    <property type="project" value="UniProtKB-KW"/>
</dbReference>
<dbReference type="PANTHER" id="PTHR43585:SF2">
    <property type="entry name" value="ATP-GRASP ENZYME FSQD"/>
    <property type="match status" value="1"/>
</dbReference>
<proteinExistence type="predicted"/>
<keyword evidence="2 4" id="KW-0547">Nucleotide-binding</keyword>
<sequence>MGLDPFNLKLLRAVRNADAYAFHELLTLDEIVSSPRFDVPALLDKARATLRAFPDPVDAIVGYWDFPSVLMMPILRREWGLRGPSLESVLRCEHKYWSRLAQAEAVPDLVPPFALVDPFAVSRRDPPPLDYPFWLKPVTAHSSLLGYRIRTRGDFAQALDAIRAGIHRFTDPLDALMGYADLPDAVAGLDGPQCIAEAIISQGRQCTLEGYVFDGTVEIYGIVDSIRGRNRSSLERYEYPSSLPERIKGRMRDAATRVVAHIGLTDTPFNMEFFYDRDRDAIALLEINARISKSHSPLFDKVEGVPHKEVMIDVALGRRPDYPARRGRFRYAAKFMPRLYGNHDDWVVSHAPDEATLRRLEARVPGAEIELHVKPGMRLADMTMRDPYSYELATLFLGADSRTALKRDFARLWRLIDLRFDGQEGVAA</sequence>
<dbReference type="InterPro" id="IPR005479">
    <property type="entry name" value="CPAse_ATP-bd"/>
</dbReference>
<name>A0A7W6S1K7_9PROT</name>
<protein>
    <submittedName>
        <fullName evidence="6">Biotin carboxylase</fullName>
    </submittedName>
</protein>
<dbReference type="EMBL" id="JACIGI010000029">
    <property type="protein sequence ID" value="MBB4287179.1"/>
    <property type="molecule type" value="Genomic_DNA"/>
</dbReference>
<evidence type="ECO:0000256" key="4">
    <source>
        <dbReference type="PROSITE-ProRule" id="PRU00409"/>
    </source>
</evidence>
<dbReference type="AlphaFoldDB" id="A0A7W6S1K7"/>
<organism evidence="6 7">
    <name type="scientific">Roseospira goensis</name>
    <dbReference type="NCBI Taxonomy" id="391922"/>
    <lineage>
        <taxon>Bacteria</taxon>
        <taxon>Pseudomonadati</taxon>
        <taxon>Pseudomonadota</taxon>
        <taxon>Alphaproteobacteria</taxon>
        <taxon>Rhodospirillales</taxon>
        <taxon>Rhodospirillaceae</taxon>
        <taxon>Roseospira</taxon>
    </lineage>
</organism>
<keyword evidence="7" id="KW-1185">Reference proteome</keyword>
<dbReference type="GO" id="GO:0005524">
    <property type="term" value="F:ATP binding"/>
    <property type="evidence" value="ECO:0007669"/>
    <property type="project" value="UniProtKB-UniRule"/>
</dbReference>
<dbReference type="RefSeq" id="WP_221237164.1">
    <property type="nucleotide sequence ID" value="NZ_JACIGI010000029.1"/>
</dbReference>
<reference evidence="6 7" key="1">
    <citation type="submission" date="2020-08" db="EMBL/GenBank/DDBJ databases">
        <title>Genome sequencing of Purple Non-Sulfur Bacteria from various extreme environments.</title>
        <authorList>
            <person name="Mayer M."/>
        </authorList>
    </citation>
    <scope>NUCLEOTIDE SEQUENCE [LARGE SCALE GENOMIC DNA]</scope>
    <source>
        <strain evidence="6 7">JA135</strain>
    </source>
</reference>
<dbReference type="GO" id="GO:0046872">
    <property type="term" value="F:metal ion binding"/>
    <property type="evidence" value="ECO:0007669"/>
    <property type="project" value="InterPro"/>
</dbReference>
<comment type="caution">
    <text evidence="6">The sequence shown here is derived from an EMBL/GenBank/DDBJ whole genome shotgun (WGS) entry which is preliminary data.</text>
</comment>
<dbReference type="SUPFAM" id="SSF56059">
    <property type="entry name" value="Glutathione synthetase ATP-binding domain-like"/>
    <property type="match status" value="1"/>
</dbReference>
<accession>A0A7W6S1K7</accession>
<dbReference type="Gene3D" id="3.30.470.20">
    <property type="entry name" value="ATP-grasp fold, B domain"/>
    <property type="match status" value="1"/>
</dbReference>
<dbReference type="Proteomes" id="UP000555728">
    <property type="component" value="Unassembled WGS sequence"/>
</dbReference>
<evidence type="ECO:0000313" key="6">
    <source>
        <dbReference type="EMBL" id="MBB4287179.1"/>
    </source>
</evidence>
<dbReference type="Pfam" id="PF13535">
    <property type="entry name" value="ATP-grasp_4"/>
    <property type="match status" value="1"/>
</dbReference>
<dbReference type="InterPro" id="IPR052032">
    <property type="entry name" value="ATP-dep_AA_Ligase"/>
</dbReference>
<dbReference type="InterPro" id="IPR011761">
    <property type="entry name" value="ATP-grasp"/>
</dbReference>
<evidence type="ECO:0000256" key="1">
    <source>
        <dbReference type="ARBA" id="ARBA00022598"/>
    </source>
</evidence>
<dbReference type="PANTHER" id="PTHR43585">
    <property type="entry name" value="FUMIPYRROLE BIOSYNTHESIS PROTEIN C"/>
    <property type="match status" value="1"/>
</dbReference>
<evidence type="ECO:0000259" key="5">
    <source>
        <dbReference type="PROSITE" id="PS50975"/>
    </source>
</evidence>
<dbReference type="PROSITE" id="PS50975">
    <property type="entry name" value="ATP_GRASP"/>
    <property type="match status" value="1"/>
</dbReference>
<keyword evidence="1" id="KW-0436">Ligase</keyword>